<keyword evidence="2" id="KW-0472">Membrane</keyword>
<dbReference type="EnsemblMetazoa" id="CLYHEMT003854.1">
    <property type="protein sequence ID" value="CLYHEMP003854.1"/>
    <property type="gene ID" value="CLYHEMG003854"/>
</dbReference>
<dbReference type="PANTHER" id="PTHR48233:SF4">
    <property type="entry name" value="MUCIN 4B, ISOFORM B-RELATED"/>
    <property type="match status" value="1"/>
</dbReference>
<feature type="compositionally biased region" description="Polar residues" evidence="1">
    <location>
        <begin position="313"/>
        <end position="322"/>
    </location>
</feature>
<evidence type="ECO:0000313" key="4">
    <source>
        <dbReference type="EnsemblMetazoa" id="CLYHEMP003854.1"/>
    </source>
</evidence>
<accession>A0A7M5UPS5</accession>
<keyword evidence="2" id="KW-1133">Transmembrane helix</keyword>
<dbReference type="PANTHER" id="PTHR48233">
    <property type="entry name" value="MUCIN 4B, ISOFORM B-RELATED"/>
    <property type="match status" value="1"/>
</dbReference>
<feature type="compositionally biased region" description="Low complexity" evidence="1">
    <location>
        <begin position="323"/>
        <end position="407"/>
    </location>
</feature>
<keyword evidence="2" id="KW-0812">Transmembrane</keyword>
<feature type="region of interest" description="Disordered" evidence="1">
    <location>
        <begin position="313"/>
        <end position="421"/>
    </location>
</feature>
<evidence type="ECO:0000256" key="1">
    <source>
        <dbReference type="SAM" id="MobiDB-lite"/>
    </source>
</evidence>
<keyword evidence="5" id="KW-1185">Reference proteome</keyword>
<feature type="signal peptide" evidence="3">
    <location>
        <begin position="1"/>
        <end position="22"/>
    </location>
</feature>
<protein>
    <recommendedName>
        <fullName evidence="6">Cnidarian restricted protein</fullName>
    </recommendedName>
</protein>
<evidence type="ECO:0000256" key="3">
    <source>
        <dbReference type="SAM" id="SignalP"/>
    </source>
</evidence>
<keyword evidence="3" id="KW-0732">Signal</keyword>
<evidence type="ECO:0000256" key="2">
    <source>
        <dbReference type="SAM" id="Phobius"/>
    </source>
</evidence>
<name>A0A7M5UPS5_9CNID</name>
<evidence type="ECO:0000313" key="5">
    <source>
        <dbReference type="Proteomes" id="UP000594262"/>
    </source>
</evidence>
<dbReference type="Proteomes" id="UP000594262">
    <property type="component" value="Unplaced"/>
</dbReference>
<proteinExistence type="predicted"/>
<organism evidence="4 5">
    <name type="scientific">Clytia hemisphaerica</name>
    <dbReference type="NCBI Taxonomy" id="252671"/>
    <lineage>
        <taxon>Eukaryota</taxon>
        <taxon>Metazoa</taxon>
        <taxon>Cnidaria</taxon>
        <taxon>Hydrozoa</taxon>
        <taxon>Hydroidolina</taxon>
        <taxon>Leptothecata</taxon>
        <taxon>Obeliida</taxon>
        <taxon>Clytiidae</taxon>
        <taxon>Clytia</taxon>
    </lineage>
</organism>
<reference evidence="4" key="1">
    <citation type="submission" date="2021-01" db="UniProtKB">
        <authorList>
            <consortium name="EnsemblMetazoa"/>
        </authorList>
    </citation>
    <scope>IDENTIFICATION</scope>
</reference>
<evidence type="ECO:0008006" key="6">
    <source>
        <dbReference type="Google" id="ProtNLM"/>
    </source>
</evidence>
<feature type="transmembrane region" description="Helical" evidence="2">
    <location>
        <begin position="427"/>
        <end position="447"/>
    </location>
</feature>
<feature type="chain" id="PRO_5029891399" description="Cnidarian restricted protein" evidence="3">
    <location>
        <begin position="23"/>
        <end position="487"/>
    </location>
</feature>
<dbReference type="InterPro" id="IPR053361">
    <property type="entry name" value="Vulval_dev_neg_regulator"/>
</dbReference>
<dbReference type="AlphaFoldDB" id="A0A7M5UPS5"/>
<sequence>MATLKLLNVIFLSLSLCSLCLSCGLQKALNDMTNQVKNLTMKCNPDGLKCSSFICNVFHKDEPDKKFFSMAGFWHCKDSKEVFEIHYEGASATANKKFNVNTKQQLSTIVDDNQIKLSVDVLFTNEGNGMKNLSMNFNLDLINNSKVSIAEKFSLKPEMLAMVCNCEGINALENEMTTRFSLIKSEKTFCWGLTEDCLLPYCVGTIEKPYLMHFSFNGSMSCPNKLPEYNLTLSIHHTESISISQTKFLVNKFDPDIELKHEIAENVLLNLNTKSYFTKITKENIILLNTISAKISGKYKADATQNITVSFPNHGCTPSETITTAKPSTTKATTKAPATTAATTKAPATTAATTKAPDTTAATTEAPDTTAATTKAPDTTAATTKAPGTTASTTKAPDTTPVKTTSGKGTGDGKTSDKKPSASPAKVALIILAVLIILTVFLVGLYLKKKRRLSSQPAYYNDIALNDPLRYEMDEEQGDDDELQLLT</sequence>